<comment type="caution">
    <text evidence="2">The sequence shown here is derived from an EMBL/GenBank/DDBJ whole genome shotgun (WGS) entry which is preliminary data.</text>
</comment>
<evidence type="ECO:0000313" key="3">
    <source>
        <dbReference type="Proteomes" id="UP000566819"/>
    </source>
</evidence>
<feature type="compositionally biased region" description="Polar residues" evidence="1">
    <location>
        <begin position="1434"/>
        <end position="1449"/>
    </location>
</feature>
<dbReference type="Gene3D" id="3.40.50.300">
    <property type="entry name" value="P-loop containing nucleotide triphosphate hydrolases"/>
    <property type="match status" value="1"/>
</dbReference>
<feature type="compositionally biased region" description="Polar residues" evidence="1">
    <location>
        <begin position="1059"/>
        <end position="1077"/>
    </location>
</feature>
<feature type="compositionally biased region" description="Polar residues" evidence="1">
    <location>
        <begin position="1253"/>
        <end position="1279"/>
    </location>
</feature>
<feature type="compositionally biased region" description="Basic and acidic residues" evidence="1">
    <location>
        <begin position="1041"/>
        <end position="1055"/>
    </location>
</feature>
<dbReference type="EMBL" id="JAAMPI010000009">
    <property type="protein sequence ID" value="KAF4637819.1"/>
    <property type="molecule type" value="Genomic_DNA"/>
</dbReference>
<feature type="region of interest" description="Disordered" evidence="1">
    <location>
        <begin position="916"/>
        <end position="943"/>
    </location>
</feature>
<name>A0A8H4RXI0_9HELO</name>
<dbReference type="PANTHER" id="PTHR48187">
    <property type="entry name" value="LD21810P"/>
    <property type="match status" value="1"/>
</dbReference>
<dbReference type="InterPro" id="IPR029058">
    <property type="entry name" value="AB_hydrolase_fold"/>
</dbReference>
<proteinExistence type="predicted"/>
<feature type="region of interest" description="Disordered" evidence="1">
    <location>
        <begin position="1028"/>
        <end position="1094"/>
    </location>
</feature>
<gene>
    <name evidence="2" type="ORF">G7Y89_g285</name>
</gene>
<evidence type="ECO:0008006" key="4">
    <source>
        <dbReference type="Google" id="ProtNLM"/>
    </source>
</evidence>
<evidence type="ECO:0000313" key="2">
    <source>
        <dbReference type="EMBL" id="KAF4637819.1"/>
    </source>
</evidence>
<dbReference type="SUPFAM" id="SSF52540">
    <property type="entry name" value="P-loop containing nucleoside triphosphate hydrolases"/>
    <property type="match status" value="1"/>
</dbReference>
<accession>A0A8H4RXI0</accession>
<feature type="compositionally biased region" description="Low complexity" evidence="1">
    <location>
        <begin position="1216"/>
        <end position="1227"/>
    </location>
</feature>
<feature type="compositionally biased region" description="Polar residues" evidence="1">
    <location>
        <begin position="1465"/>
        <end position="1474"/>
    </location>
</feature>
<keyword evidence="3" id="KW-1185">Reference proteome</keyword>
<evidence type="ECO:0000256" key="1">
    <source>
        <dbReference type="SAM" id="MobiDB-lite"/>
    </source>
</evidence>
<feature type="compositionally biased region" description="Polar residues" evidence="1">
    <location>
        <begin position="1228"/>
        <end position="1238"/>
    </location>
</feature>
<feature type="region of interest" description="Disordered" evidence="1">
    <location>
        <begin position="315"/>
        <end position="338"/>
    </location>
</feature>
<reference evidence="2 3" key="1">
    <citation type="submission" date="2020-03" db="EMBL/GenBank/DDBJ databases">
        <title>Draft Genome Sequence of Cudoniella acicularis.</title>
        <authorList>
            <person name="Buettner E."/>
            <person name="Kellner H."/>
        </authorList>
    </citation>
    <scope>NUCLEOTIDE SEQUENCE [LARGE SCALE GENOMIC DNA]</scope>
    <source>
        <strain evidence="2 3">DSM 108380</strain>
    </source>
</reference>
<sequence length="1571" mass="174269">MGSAIDTKDIKRFELTEVYSHPDAKVDIVLVHGLNGDPRNTWTSPNGVFWPTQLLPVTLKSAKARILVYGYNADVYAFGKGGASSDMLYQHAQTLLANLSLERKSEETSDNPIIWVVHSLGGLLVKNALTISNKLKDKYADDLRSIAVSTYGIIFLGTPHTGSDAAKWGLMLQRMVNALIPKKVVQTEEQLIKTLQSNNETLQNITLDFNEIYQNYRVYMVHEGVPTDLKGTKMLIVDQLSASPQLPGVQYYGIEATHSGMCKFESKNSPGYTNISGTIKTWVTESPQVIQHRREAEKQKRFRDKTDQAAELLGYYPTTPTPQASTVANTPDPGSLNNSTIMVKSTISIEPDDPNENTPFFIKPSGFRPNSIFVGRQNELADMHKMLFDEKRRSEGTSAILIQSLPGGGKTSIARQYVYEHKGDYLGGIFWVSAKSHQELAAGFWDIARKAVLKEVVDKDDAIALADPQQFIKMVKKWFNRRHQWLLVLDGIHFDDAEGLQKFIPDSTNSSLIYTSTEKAVTGDHHFMNPQIIKLPLLSAREAQGLLLLELDKKEPFSNVDLKCSMELVQAMGLLPVVIHAVAQRLKATSEPLSKFARSYASGPRLIGLGTYKAVIDQLEKREGGHEALSLVCILCFFSQHIPVEMISLGLKGLDVPVKASDPITGRSLDNTFRHLNLFALIDRNEPEGSMHSSQSSRSSRDMLADNVDVVRLHSVVQGYFIDTLNTNETLPLWLGRAVSVFCCSYDSANMRITQKTDAGQPGLVEDYRLYEIHGKRLQQHVVKFQKKYAVLGQTQQMLDQYIQAIQAEIERRTPMSSQTIAGGKLEAFQTSIFDRTSSSSDTAPETPRLLERSHPGMNAWGLDMYQDQHESPSSLTHDPVYIQQAEMKFAEAAHHNHFPLNPLIDDGDDGYDGDREGSTAMTLQPSQRTLRQNSPISPGGEWEVVKPRRPKRPERLGLHRTINRMKKDRYRDRAGSFRAVSAIDPVDPRVSHETAQGYLQRTSSRAHSRGRISGQSHAEVALTHITQTSPPPARGGGMIQDRRSSSQRAGERGRMMTGTATYASAVTSPTKDTISGSRDPVQPLTQQDNSSTSSFAVASLQKFPIHVLQPPTPLTNITPMPPYPPSPGPSPNLSYQQPFHLSDGELYNMPRRQENFQLGSNGYPSRVYPRMTGQVPVETSYGSSLPLKRDHPHDYYGLPQTYSESTPSLAHLTDSNPPFLSLSSPNIQRPHSNTSPHASIYYPGRPELSFYSEPSQNGGYTSQPMSRDPSGQSTHSNHSSGALERGRGRRRLSLAETEPAPQLPSFSPRIRPTSYQVYTKINDQELANGLRRVAREQSLGQPMRKSPRLGYVRPRTGEDWGVVEENGLPPPRRQFNPSATSFFPKLPAAPVNSLYSTQTHSASPSQHHSPFLPPQPQSYSAPQSHHASGYPSPLSQAQPTLKSFSTHPIQYPPPGQIYTPLPSLAQSSKTQAQPHPHTLPRTFSSLEEFDITSPPIPQGEAMGRSGSGGVRIGDGRTMIGFGDFPEQVDIRGARERVERALNERRLVRGESSGLESMIGKETVGLGIKRC</sequence>
<feature type="compositionally biased region" description="Polar residues" evidence="1">
    <location>
        <begin position="920"/>
        <end position="937"/>
    </location>
</feature>
<feature type="region of interest" description="Disordered" evidence="1">
    <location>
        <begin position="1200"/>
        <end position="1312"/>
    </location>
</feature>
<feature type="compositionally biased region" description="Polar residues" evidence="1">
    <location>
        <begin position="1084"/>
        <end position="1094"/>
    </location>
</feature>
<dbReference type="Proteomes" id="UP000566819">
    <property type="component" value="Unassembled WGS sequence"/>
</dbReference>
<dbReference type="Gene3D" id="3.40.50.1820">
    <property type="entry name" value="alpha/beta hydrolase"/>
    <property type="match status" value="1"/>
</dbReference>
<organism evidence="2 3">
    <name type="scientific">Cudoniella acicularis</name>
    <dbReference type="NCBI Taxonomy" id="354080"/>
    <lineage>
        <taxon>Eukaryota</taxon>
        <taxon>Fungi</taxon>
        <taxon>Dikarya</taxon>
        <taxon>Ascomycota</taxon>
        <taxon>Pezizomycotina</taxon>
        <taxon>Leotiomycetes</taxon>
        <taxon>Helotiales</taxon>
        <taxon>Tricladiaceae</taxon>
        <taxon>Cudoniella</taxon>
    </lineage>
</organism>
<dbReference type="PANTHER" id="PTHR48187:SF2">
    <property type="entry name" value="LD21810P"/>
    <property type="match status" value="1"/>
</dbReference>
<dbReference type="SUPFAM" id="SSF53474">
    <property type="entry name" value="alpha/beta-Hydrolases"/>
    <property type="match status" value="1"/>
</dbReference>
<dbReference type="InterPro" id="IPR027417">
    <property type="entry name" value="P-loop_NTPase"/>
</dbReference>
<feature type="compositionally biased region" description="Polar residues" evidence="1">
    <location>
        <begin position="1396"/>
        <end position="1409"/>
    </location>
</feature>
<dbReference type="OrthoDB" id="5086500at2759"/>
<protein>
    <recommendedName>
        <fullName evidence="4">DUF676 domain-containing protein</fullName>
    </recommendedName>
</protein>
<feature type="region of interest" description="Disordered" evidence="1">
    <location>
        <begin position="1396"/>
        <end position="1478"/>
    </location>
</feature>